<name>A0A5C8P8H9_9HYPH</name>
<dbReference type="Pfam" id="PF00126">
    <property type="entry name" value="HTH_1"/>
    <property type="match status" value="1"/>
</dbReference>
<keyword evidence="3" id="KW-0238">DNA-binding</keyword>
<comment type="caution">
    <text evidence="6">The sequence shown here is derived from an EMBL/GenBank/DDBJ whole genome shotgun (WGS) entry which is preliminary data.</text>
</comment>
<dbReference type="PROSITE" id="PS50931">
    <property type="entry name" value="HTH_LYSR"/>
    <property type="match status" value="1"/>
</dbReference>
<evidence type="ECO:0000259" key="5">
    <source>
        <dbReference type="PROSITE" id="PS50931"/>
    </source>
</evidence>
<evidence type="ECO:0000313" key="6">
    <source>
        <dbReference type="EMBL" id="TXL69544.1"/>
    </source>
</evidence>
<keyword evidence="2" id="KW-0805">Transcription regulation</keyword>
<dbReference type="InterPro" id="IPR036390">
    <property type="entry name" value="WH_DNA-bd_sf"/>
</dbReference>
<dbReference type="AlphaFoldDB" id="A0A5C8P8H9"/>
<dbReference type="Pfam" id="PF03466">
    <property type="entry name" value="LysR_substrate"/>
    <property type="match status" value="1"/>
</dbReference>
<dbReference type="Gene3D" id="3.40.190.290">
    <property type="match status" value="1"/>
</dbReference>
<dbReference type="GO" id="GO:0003677">
    <property type="term" value="F:DNA binding"/>
    <property type="evidence" value="ECO:0007669"/>
    <property type="project" value="UniProtKB-KW"/>
</dbReference>
<protein>
    <submittedName>
        <fullName evidence="6">LysR family transcriptional regulator</fullName>
    </submittedName>
</protein>
<sequence>MGAPTPSPRPAAAGRGVNGSICECPAPPGEGLSQTLRAKRAWDDRLGASMDFDLKTAIQFAHIARTRSFSRSAAELRVSQPWLSTRIRQLEERLGCSLFERTTRRIRLTPEGDQLLAAAEALAASATEFEMVARGLRDHPRARLRIGTPPYGFMFPQRIELVESFAARTQTIVELDIGWTHRLIERLQRGELDAAFVIEPFDTSGLEILPVATMAFMIIARSDDRLANRRSLRPADLAGRRIGAFTRDLNPGVFDMYYPPLVAAGAAVVELPEVRRALLMADDQRDALVLGSLQAAPVTAGPDGTGLVRLPLRDAPTLNFLLVRRSKANSRTCQRFWDMARTGG</sequence>
<proteinExistence type="inferred from homology"/>
<dbReference type="InterPro" id="IPR005119">
    <property type="entry name" value="LysR_subst-bd"/>
</dbReference>
<accession>A0A5C8P8H9</accession>
<dbReference type="PANTHER" id="PTHR30346:SF0">
    <property type="entry name" value="HCA OPERON TRANSCRIPTIONAL ACTIVATOR HCAR"/>
    <property type="match status" value="1"/>
</dbReference>
<dbReference type="FunFam" id="1.10.10.10:FF:000001">
    <property type="entry name" value="LysR family transcriptional regulator"/>
    <property type="match status" value="1"/>
</dbReference>
<dbReference type="Proteomes" id="UP000321638">
    <property type="component" value="Unassembled WGS sequence"/>
</dbReference>
<dbReference type="PANTHER" id="PTHR30346">
    <property type="entry name" value="TRANSCRIPTIONAL DUAL REGULATOR HCAR-RELATED"/>
    <property type="match status" value="1"/>
</dbReference>
<dbReference type="InterPro" id="IPR036388">
    <property type="entry name" value="WH-like_DNA-bd_sf"/>
</dbReference>
<evidence type="ECO:0000256" key="1">
    <source>
        <dbReference type="ARBA" id="ARBA00009437"/>
    </source>
</evidence>
<evidence type="ECO:0000256" key="2">
    <source>
        <dbReference type="ARBA" id="ARBA00023015"/>
    </source>
</evidence>
<gene>
    <name evidence="6" type="ORF">FHP25_38625</name>
</gene>
<evidence type="ECO:0000313" key="7">
    <source>
        <dbReference type="Proteomes" id="UP000321638"/>
    </source>
</evidence>
<feature type="domain" description="HTH lysR-type" evidence="5">
    <location>
        <begin position="60"/>
        <end position="109"/>
    </location>
</feature>
<dbReference type="GO" id="GO:0003700">
    <property type="term" value="F:DNA-binding transcription factor activity"/>
    <property type="evidence" value="ECO:0007669"/>
    <property type="project" value="InterPro"/>
</dbReference>
<dbReference type="SUPFAM" id="SSF53850">
    <property type="entry name" value="Periplasmic binding protein-like II"/>
    <property type="match status" value="1"/>
</dbReference>
<keyword evidence="4" id="KW-0804">Transcription</keyword>
<keyword evidence="7" id="KW-1185">Reference proteome</keyword>
<organism evidence="6 7">
    <name type="scientific">Vineibacter terrae</name>
    <dbReference type="NCBI Taxonomy" id="2586908"/>
    <lineage>
        <taxon>Bacteria</taxon>
        <taxon>Pseudomonadati</taxon>
        <taxon>Pseudomonadota</taxon>
        <taxon>Alphaproteobacteria</taxon>
        <taxon>Hyphomicrobiales</taxon>
        <taxon>Vineibacter</taxon>
    </lineage>
</organism>
<dbReference type="PRINTS" id="PR00039">
    <property type="entry name" value="HTHLYSR"/>
</dbReference>
<dbReference type="InterPro" id="IPR000847">
    <property type="entry name" value="LysR_HTH_N"/>
</dbReference>
<reference evidence="6 7" key="1">
    <citation type="submission" date="2019-06" db="EMBL/GenBank/DDBJ databases">
        <title>New taxonomy in bacterial strain CC-CFT640, isolated from vineyard.</title>
        <authorList>
            <person name="Lin S.-Y."/>
            <person name="Tsai C.-F."/>
            <person name="Young C.-C."/>
        </authorList>
    </citation>
    <scope>NUCLEOTIDE SEQUENCE [LARGE SCALE GENOMIC DNA]</scope>
    <source>
        <strain evidence="6 7">CC-CFT640</strain>
    </source>
</reference>
<dbReference type="GO" id="GO:0032993">
    <property type="term" value="C:protein-DNA complex"/>
    <property type="evidence" value="ECO:0007669"/>
    <property type="project" value="TreeGrafter"/>
</dbReference>
<dbReference type="Gene3D" id="1.10.10.10">
    <property type="entry name" value="Winged helix-like DNA-binding domain superfamily/Winged helix DNA-binding domain"/>
    <property type="match status" value="1"/>
</dbReference>
<comment type="similarity">
    <text evidence="1">Belongs to the LysR transcriptional regulatory family.</text>
</comment>
<dbReference type="OrthoDB" id="9815174at2"/>
<evidence type="ECO:0000256" key="3">
    <source>
        <dbReference type="ARBA" id="ARBA00023125"/>
    </source>
</evidence>
<evidence type="ECO:0000256" key="4">
    <source>
        <dbReference type="ARBA" id="ARBA00023163"/>
    </source>
</evidence>
<dbReference type="EMBL" id="VDUZ01000079">
    <property type="protein sequence ID" value="TXL69544.1"/>
    <property type="molecule type" value="Genomic_DNA"/>
</dbReference>
<dbReference type="SUPFAM" id="SSF46785">
    <property type="entry name" value="Winged helix' DNA-binding domain"/>
    <property type="match status" value="1"/>
</dbReference>